<name>A0ACD3BEF3_9AGAR</name>
<reference evidence="1 2" key="1">
    <citation type="journal article" date="2019" name="Nat. Ecol. Evol.">
        <title>Megaphylogeny resolves global patterns of mushroom evolution.</title>
        <authorList>
            <person name="Varga T."/>
            <person name="Krizsan K."/>
            <person name="Foldi C."/>
            <person name="Dima B."/>
            <person name="Sanchez-Garcia M."/>
            <person name="Sanchez-Ramirez S."/>
            <person name="Szollosi G.J."/>
            <person name="Szarkandi J.G."/>
            <person name="Papp V."/>
            <person name="Albert L."/>
            <person name="Andreopoulos W."/>
            <person name="Angelini C."/>
            <person name="Antonin V."/>
            <person name="Barry K.W."/>
            <person name="Bougher N.L."/>
            <person name="Buchanan P."/>
            <person name="Buyck B."/>
            <person name="Bense V."/>
            <person name="Catcheside P."/>
            <person name="Chovatia M."/>
            <person name="Cooper J."/>
            <person name="Damon W."/>
            <person name="Desjardin D."/>
            <person name="Finy P."/>
            <person name="Geml J."/>
            <person name="Haridas S."/>
            <person name="Hughes K."/>
            <person name="Justo A."/>
            <person name="Karasinski D."/>
            <person name="Kautmanova I."/>
            <person name="Kiss B."/>
            <person name="Kocsube S."/>
            <person name="Kotiranta H."/>
            <person name="LaButti K.M."/>
            <person name="Lechner B.E."/>
            <person name="Liimatainen K."/>
            <person name="Lipzen A."/>
            <person name="Lukacs Z."/>
            <person name="Mihaltcheva S."/>
            <person name="Morgado L.N."/>
            <person name="Niskanen T."/>
            <person name="Noordeloos M.E."/>
            <person name="Ohm R.A."/>
            <person name="Ortiz-Santana B."/>
            <person name="Ovrebo C."/>
            <person name="Racz N."/>
            <person name="Riley R."/>
            <person name="Savchenko A."/>
            <person name="Shiryaev A."/>
            <person name="Soop K."/>
            <person name="Spirin V."/>
            <person name="Szebenyi C."/>
            <person name="Tomsovsky M."/>
            <person name="Tulloss R.E."/>
            <person name="Uehling J."/>
            <person name="Grigoriev I.V."/>
            <person name="Vagvolgyi C."/>
            <person name="Papp T."/>
            <person name="Martin F.M."/>
            <person name="Miettinen O."/>
            <person name="Hibbett D.S."/>
            <person name="Nagy L.G."/>
        </authorList>
    </citation>
    <scope>NUCLEOTIDE SEQUENCE [LARGE SCALE GENOMIC DNA]</scope>
    <source>
        <strain evidence="1 2">NL-1719</strain>
    </source>
</reference>
<dbReference type="Proteomes" id="UP000308600">
    <property type="component" value="Unassembled WGS sequence"/>
</dbReference>
<dbReference type="EMBL" id="ML208260">
    <property type="protein sequence ID" value="TFK76413.1"/>
    <property type="molecule type" value="Genomic_DNA"/>
</dbReference>
<accession>A0ACD3BEF3</accession>
<gene>
    <name evidence="1" type="ORF">BDN72DRAFT_830988</name>
</gene>
<evidence type="ECO:0000313" key="2">
    <source>
        <dbReference type="Proteomes" id="UP000308600"/>
    </source>
</evidence>
<protein>
    <submittedName>
        <fullName evidence="1">Uncharacterized protein</fullName>
    </submittedName>
</protein>
<organism evidence="1 2">
    <name type="scientific">Pluteus cervinus</name>
    <dbReference type="NCBI Taxonomy" id="181527"/>
    <lineage>
        <taxon>Eukaryota</taxon>
        <taxon>Fungi</taxon>
        <taxon>Dikarya</taxon>
        <taxon>Basidiomycota</taxon>
        <taxon>Agaricomycotina</taxon>
        <taxon>Agaricomycetes</taxon>
        <taxon>Agaricomycetidae</taxon>
        <taxon>Agaricales</taxon>
        <taxon>Pluteineae</taxon>
        <taxon>Pluteaceae</taxon>
        <taxon>Pluteus</taxon>
    </lineage>
</organism>
<keyword evidence="2" id="KW-1185">Reference proteome</keyword>
<sequence>MAPSTRSRRSQSLKQTTLTTMLSPAREQPPPRQSARRQEHQRFQSDDGSSGLDDVRMLPPSSPAKSSPKAGSVSCSTRKKRRVQVVESEDEGGSDDADTPAVEYQSRSSPIKPTNNNNRSEAISDSGSPPPRRVLTRGKRLRHSSSSRSSEADLADEVDADRIVESRFRERDKKTAFQRNLDKLKRRKQGKSSVDSVSSDDEEDEESEEEKPRPFRGARPMIIDADDQEEAEADSDHSSEFIVEDNDAAPIELPPEFSMNSHQDLPVQFKTIFQFFVHIAVQEAPERHGFMAQCMREQSYFATPLRTMRKKLSGIRDSLVASSVWRSSFRRALEKYPNFDLLDLGFTVPRCDACQLGGRLSSRLGRLSGSPYDKYGFVSEDSSDSDEEQDDDDDVTEFNLGRFCAQRTRVFHEFTHWEHILFKSIEEEVEQLRARQDATYTRTAGGILPPDDLTDADAICDWLDRRKVIDLEWSRVKEMMDSGGKLDAAMKKGMLEDD</sequence>
<proteinExistence type="predicted"/>
<evidence type="ECO:0000313" key="1">
    <source>
        <dbReference type="EMBL" id="TFK76413.1"/>
    </source>
</evidence>